<dbReference type="GO" id="GO:0006396">
    <property type="term" value="P:RNA processing"/>
    <property type="evidence" value="ECO:0007669"/>
    <property type="project" value="InterPro"/>
</dbReference>
<dbReference type="CDD" id="cd18097">
    <property type="entry name" value="SpoU-like"/>
    <property type="match status" value="1"/>
</dbReference>
<dbReference type="InterPro" id="IPR004441">
    <property type="entry name" value="rRNA_MeTrfase_TrmH"/>
</dbReference>
<dbReference type="AlphaFoldDB" id="A0A382QX96"/>
<dbReference type="InterPro" id="IPR001537">
    <property type="entry name" value="SpoU_MeTrfase"/>
</dbReference>
<proteinExistence type="predicted"/>
<sequence>MDNLRSAFNVGSIFRTADTARLRRIVTCGYTAHPPHLRLDKTALGTIEYVDTEHVESTMEALDNLQSRGMPVWALETTSASRPYTEVTYPRPVALVLGNEALGVERDVLDRCDELLEVPVFGYKNSLNVACTAAVVVYEILRQWGYQPSPTGPPPD</sequence>
<evidence type="ECO:0000259" key="3">
    <source>
        <dbReference type="Pfam" id="PF00588"/>
    </source>
</evidence>
<dbReference type="PANTHER" id="PTHR46429">
    <property type="entry name" value="23S RRNA (GUANOSINE-2'-O-)-METHYLTRANSFERASE RLMB"/>
    <property type="match status" value="1"/>
</dbReference>
<evidence type="ECO:0000313" key="4">
    <source>
        <dbReference type="EMBL" id="SVC89492.1"/>
    </source>
</evidence>
<accession>A0A382QX96</accession>
<keyword evidence="2" id="KW-0808">Transferase</keyword>
<gene>
    <name evidence="4" type="ORF">METZ01_LOCUS342346</name>
</gene>
<dbReference type="GO" id="GO:0032259">
    <property type="term" value="P:methylation"/>
    <property type="evidence" value="ECO:0007669"/>
    <property type="project" value="UniProtKB-KW"/>
</dbReference>
<name>A0A382QX96_9ZZZZ</name>
<dbReference type="Gene3D" id="3.40.1280.10">
    <property type="match status" value="1"/>
</dbReference>
<dbReference type="Pfam" id="PF00588">
    <property type="entry name" value="SpoU_methylase"/>
    <property type="match status" value="1"/>
</dbReference>
<evidence type="ECO:0000256" key="2">
    <source>
        <dbReference type="ARBA" id="ARBA00022679"/>
    </source>
</evidence>
<dbReference type="InterPro" id="IPR029028">
    <property type="entry name" value="Alpha/beta_knot_MTases"/>
</dbReference>
<reference evidence="4" key="1">
    <citation type="submission" date="2018-05" db="EMBL/GenBank/DDBJ databases">
        <authorList>
            <person name="Lanie J.A."/>
            <person name="Ng W.-L."/>
            <person name="Kazmierczak K.M."/>
            <person name="Andrzejewski T.M."/>
            <person name="Davidsen T.M."/>
            <person name="Wayne K.J."/>
            <person name="Tettelin H."/>
            <person name="Glass J.I."/>
            <person name="Rusch D."/>
            <person name="Podicherti R."/>
            <person name="Tsui H.-C.T."/>
            <person name="Winkler M.E."/>
        </authorList>
    </citation>
    <scope>NUCLEOTIDE SEQUENCE</scope>
</reference>
<dbReference type="InterPro" id="IPR029026">
    <property type="entry name" value="tRNA_m1G_MTases_N"/>
</dbReference>
<keyword evidence="1" id="KW-0489">Methyltransferase</keyword>
<dbReference type="GO" id="GO:0003723">
    <property type="term" value="F:RNA binding"/>
    <property type="evidence" value="ECO:0007669"/>
    <property type="project" value="InterPro"/>
</dbReference>
<dbReference type="SUPFAM" id="SSF75217">
    <property type="entry name" value="alpha/beta knot"/>
    <property type="match status" value="1"/>
</dbReference>
<dbReference type="PANTHER" id="PTHR46429:SF1">
    <property type="entry name" value="23S RRNA (GUANOSINE-2'-O-)-METHYLTRANSFERASE RLMB"/>
    <property type="match status" value="1"/>
</dbReference>
<feature type="domain" description="tRNA/rRNA methyltransferase SpoU type" evidence="3">
    <location>
        <begin position="1"/>
        <end position="138"/>
    </location>
</feature>
<dbReference type="EMBL" id="UINC01117218">
    <property type="protein sequence ID" value="SVC89492.1"/>
    <property type="molecule type" value="Genomic_DNA"/>
</dbReference>
<organism evidence="4">
    <name type="scientific">marine metagenome</name>
    <dbReference type="NCBI Taxonomy" id="408172"/>
    <lineage>
        <taxon>unclassified sequences</taxon>
        <taxon>metagenomes</taxon>
        <taxon>ecological metagenomes</taxon>
    </lineage>
</organism>
<evidence type="ECO:0000256" key="1">
    <source>
        <dbReference type="ARBA" id="ARBA00022603"/>
    </source>
</evidence>
<dbReference type="GO" id="GO:0008173">
    <property type="term" value="F:RNA methyltransferase activity"/>
    <property type="evidence" value="ECO:0007669"/>
    <property type="project" value="InterPro"/>
</dbReference>
<dbReference type="GO" id="GO:0005829">
    <property type="term" value="C:cytosol"/>
    <property type="evidence" value="ECO:0007669"/>
    <property type="project" value="TreeGrafter"/>
</dbReference>
<protein>
    <recommendedName>
        <fullName evidence="3">tRNA/rRNA methyltransferase SpoU type domain-containing protein</fullName>
    </recommendedName>
</protein>